<organism evidence="1 2">
    <name type="scientific">Hirundo rustica rustica</name>
    <dbReference type="NCBI Taxonomy" id="333673"/>
    <lineage>
        <taxon>Eukaryota</taxon>
        <taxon>Metazoa</taxon>
        <taxon>Chordata</taxon>
        <taxon>Craniata</taxon>
        <taxon>Vertebrata</taxon>
        <taxon>Euteleostomi</taxon>
        <taxon>Archelosauria</taxon>
        <taxon>Archosauria</taxon>
        <taxon>Dinosauria</taxon>
        <taxon>Saurischia</taxon>
        <taxon>Theropoda</taxon>
        <taxon>Coelurosauria</taxon>
        <taxon>Aves</taxon>
        <taxon>Neognathae</taxon>
        <taxon>Neoaves</taxon>
        <taxon>Telluraves</taxon>
        <taxon>Australaves</taxon>
        <taxon>Passeriformes</taxon>
        <taxon>Sylvioidea</taxon>
        <taxon>Hirundinidae</taxon>
        <taxon>Hirundo</taxon>
    </lineage>
</organism>
<gene>
    <name evidence="1" type="ORF">DUI87_14575</name>
</gene>
<dbReference type="EMBL" id="QRBI01000117">
    <property type="protein sequence ID" value="RMC08334.1"/>
    <property type="molecule type" value="Genomic_DNA"/>
</dbReference>
<comment type="caution">
    <text evidence="1">The sequence shown here is derived from an EMBL/GenBank/DDBJ whole genome shotgun (WGS) entry which is preliminary data.</text>
</comment>
<dbReference type="AlphaFoldDB" id="A0A3M0KAK4"/>
<proteinExistence type="predicted"/>
<evidence type="ECO:0000313" key="1">
    <source>
        <dbReference type="EMBL" id="RMC08334.1"/>
    </source>
</evidence>
<evidence type="ECO:0000313" key="2">
    <source>
        <dbReference type="Proteomes" id="UP000269221"/>
    </source>
</evidence>
<name>A0A3M0KAK4_HIRRU</name>
<protein>
    <submittedName>
        <fullName evidence="1">Uncharacterized protein</fullName>
    </submittedName>
</protein>
<sequence>MASFLSNVCRNPHRRGERVHHDMHILEPAKLSDLGNIGLPKFQGFKAPGVYPCRQWRTKGVTVVARLDNLMSLSGHQLELLLQRMHILVEKPMRCLGLQEQVRLRSHPCWVGQLVSPCVTFRYKSWQVCVTLYMQNTAWMNPGLNCTPQGLQ</sequence>
<reference evidence="1 2" key="1">
    <citation type="submission" date="2018-07" db="EMBL/GenBank/DDBJ databases">
        <title>A high quality draft genome assembly of the barn swallow (H. rustica rustica).</title>
        <authorList>
            <person name="Formenti G."/>
            <person name="Chiara M."/>
            <person name="Poveda L."/>
            <person name="Francoijs K.-J."/>
            <person name="Bonisoli-Alquati A."/>
            <person name="Canova L."/>
            <person name="Gianfranceschi L."/>
            <person name="Horner D.S."/>
            <person name="Saino N."/>
        </authorList>
    </citation>
    <scope>NUCLEOTIDE SEQUENCE [LARGE SCALE GENOMIC DNA]</scope>
    <source>
        <strain evidence="1">Chelidonia</strain>
        <tissue evidence="1">Blood</tissue>
    </source>
</reference>
<keyword evidence="2" id="KW-1185">Reference proteome</keyword>
<dbReference type="Proteomes" id="UP000269221">
    <property type="component" value="Unassembled WGS sequence"/>
</dbReference>
<accession>A0A3M0KAK4</accession>